<proteinExistence type="predicted"/>
<evidence type="ECO:0000313" key="2">
    <source>
        <dbReference type="EMBL" id="QJA79308.1"/>
    </source>
</evidence>
<accession>A0A6M3KCN7</accession>
<sequence length="114" mass="12833">MKDLSKAIFLLDSITANMEWVKLLLKKDRIFIPLATYGLIMKRLEQVKEIIVNSNQIDSLKSHEGTGTPTKIKDRLFKTGESYIGTPTETFIFTGDNPFYRDSVGGEESLCSPS</sequence>
<evidence type="ECO:0000313" key="1">
    <source>
        <dbReference type="EMBL" id="QJA56011.1"/>
    </source>
</evidence>
<name>A0A6M3KCN7_9ZZZZ</name>
<dbReference type="EMBL" id="MT142376">
    <property type="protein sequence ID" value="QJA79308.1"/>
    <property type="molecule type" value="Genomic_DNA"/>
</dbReference>
<dbReference type="EMBL" id="MT141195">
    <property type="protein sequence ID" value="QJA56011.1"/>
    <property type="molecule type" value="Genomic_DNA"/>
</dbReference>
<organism evidence="2">
    <name type="scientific">viral metagenome</name>
    <dbReference type="NCBI Taxonomy" id="1070528"/>
    <lineage>
        <taxon>unclassified sequences</taxon>
        <taxon>metagenomes</taxon>
        <taxon>organismal metagenomes</taxon>
    </lineage>
</organism>
<reference evidence="2" key="1">
    <citation type="submission" date="2020-03" db="EMBL/GenBank/DDBJ databases">
        <title>The deep terrestrial virosphere.</title>
        <authorList>
            <person name="Holmfeldt K."/>
            <person name="Nilsson E."/>
            <person name="Simone D."/>
            <person name="Lopez-Fernandez M."/>
            <person name="Wu X."/>
            <person name="de Brujin I."/>
            <person name="Lundin D."/>
            <person name="Andersson A."/>
            <person name="Bertilsson S."/>
            <person name="Dopson M."/>
        </authorList>
    </citation>
    <scope>NUCLEOTIDE SEQUENCE</scope>
    <source>
        <strain evidence="2">MM415A00919</strain>
        <strain evidence="1">MM415B01941</strain>
    </source>
</reference>
<dbReference type="AlphaFoldDB" id="A0A6M3KCN7"/>
<protein>
    <submittedName>
        <fullName evidence="2">Uncharacterized protein</fullName>
    </submittedName>
</protein>
<gene>
    <name evidence="2" type="ORF">MM415A00919_0005</name>
    <name evidence="1" type="ORF">MM415B01941_0002</name>
</gene>